<dbReference type="AlphaFoldDB" id="A0A498HIF9"/>
<keyword evidence="2" id="KW-0732">Signal</keyword>
<dbReference type="EMBL" id="RDQH01000342">
    <property type="protein sequence ID" value="RXH70114.1"/>
    <property type="molecule type" value="Genomic_DNA"/>
</dbReference>
<feature type="signal peptide" evidence="2">
    <location>
        <begin position="1"/>
        <end position="22"/>
    </location>
</feature>
<comment type="caution">
    <text evidence="3">The sequence shown here is derived from an EMBL/GenBank/DDBJ whole genome shotgun (WGS) entry which is preliminary data.</text>
</comment>
<gene>
    <name evidence="3" type="ORF">DVH24_007370</name>
</gene>
<evidence type="ECO:0000256" key="2">
    <source>
        <dbReference type="SAM" id="SignalP"/>
    </source>
</evidence>
<name>A0A498HIF9_MALDO</name>
<feature type="compositionally biased region" description="Low complexity" evidence="1">
    <location>
        <begin position="173"/>
        <end position="182"/>
    </location>
</feature>
<sequence length="238" mass="24959">MAAVFFLFRLSIFFLSSTFTSTASSSSSSSPPSYPDGRAGPEFLDARGAEGQTAAGREILGKGEWGYGNSPGRVIWFWALDSCPCGTGPGPGLVTGRSYRIDCGSLSVSIDSFNTTRLSEGLFTGGAISPVSEPLRFRQTHEKTLCYFPLSSSEKTATPSPICPPADTSSAHSPCTTTTMANPTPPPSTSPSWALSSFPEAPLCPMTSPEPAHTRIYSLSSPTPTPMSASTALPMTLP</sequence>
<feature type="chain" id="PRO_5019750125" evidence="2">
    <location>
        <begin position="23"/>
        <end position="238"/>
    </location>
</feature>
<feature type="region of interest" description="Disordered" evidence="1">
    <location>
        <begin position="214"/>
        <end position="238"/>
    </location>
</feature>
<proteinExistence type="predicted"/>
<evidence type="ECO:0000313" key="3">
    <source>
        <dbReference type="EMBL" id="RXH70114.1"/>
    </source>
</evidence>
<feature type="region of interest" description="Disordered" evidence="1">
    <location>
        <begin position="158"/>
        <end position="195"/>
    </location>
</feature>
<dbReference type="Proteomes" id="UP000290289">
    <property type="component" value="Chromosome 16"/>
</dbReference>
<accession>A0A498HIF9</accession>
<protein>
    <submittedName>
        <fullName evidence="3">Uncharacterized protein</fullName>
    </submittedName>
</protein>
<organism evidence="3 4">
    <name type="scientific">Malus domestica</name>
    <name type="common">Apple</name>
    <name type="synonym">Pyrus malus</name>
    <dbReference type="NCBI Taxonomy" id="3750"/>
    <lineage>
        <taxon>Eukaryota</taxon>
        <taxon>Viridiplantae</taxon>
        <taxon>Streptophyta</taxon>
        <taxon>Embryophyta</taxon>
        <taxon>Tracheophyta</taxon>
        <taxon>Spermatophyta</taxon>
        <taxon>Magnoliopsida</taxon>
        <taxon>eudicotyledons</taxon>
        <taxon>Gunneridae</taxon>
        <taxon>Pentapetalae</taxon>
        <taxon>rosids</taxon>
        <taxon>fabids</taxon>
        <taxon>Rosales</taxon>
        <taxon>Rosaceae</taxon>
        <taxon>Amygdaloideae</taxon>
        <taxon>Maleae</taxon>
        <taxon>Malus</taxon>
    </lineage>
</organism>
<feature type="region of interest" description="Disordered" evidence="1">
    <location>
        <begin position="21"/>
        <end position="43"/>
    </location>
</feature>
<dbReference type="STRING" id="3750.A0A498HIF9"/>
<feature type="compositionally biased region" description="Low complexity" evidence="1">
    <location>
        <begin position="218"/>
        <end position="238"/>
    </location>
</feature>
<reference evidence="3 4" key="1">
    <citation type="submission" date="2018-10" db="EMBL/GenBank/DDBJ databases">
        <title>A high-quality apple genome assembly.</title>
        <authorList>
            <person name="Hu J."/>
        </authorList>
    </citation>
    <scope>NUCLEOTIDE SEQUENCE [LARGE SCALE GENOMIC DNA]</scope>
    <source>
        <strain evidence="4">cv. HFTH1</strain>
        <tissue evidence="3">Young leaf</tissue>
    </source>
</reference>
<evidence type="ECO:0000256" key="1">
    <source>
        <dbReference type="SAM" id="MobiDB-lite"/>
    </source>
</evidence>
<keyword evidence="4" id="KW-1185">Reference proteome</keyword>
<evidence type="ECO:0000313" key="4">
    <source>
        <dbReference type="Proteomes" id="UP000290289"/>
    </source>
</evidence>
<feature type="compositionally biased region" description="Low complexity" evidence="1">
    <location>
        <begin position="21"/>
        <end position="30"/>
    </location>
</feature>